<feature type="region of interest" description="Disordered" evidence="2">
    <location>
        <begin position="320"/>
        <end position="339"/>
    </location>
</feature>
<dbReference type="CTD" id="112885"/>
<reference evidence="4" key="1">
    <citation type="submission" date="2025-08" db="UniProtKB">
        <authorList>
            <consortium name="RefSeq"/>
        </authorList>
    </citation>
    <scope>IDENTIFICATION</scope>
    <source>
        <tissue evidence="4">Blood</tissue>
    </source>
</reference>
<evidence type="ECO:0000313" key="4">
    <source>
        <dbReference type="RefSeq" id="XP_025782302.1"/>
    </source>
</evidence>
<feature type="region of interest" description="Disordered" evidence="2">
    <location>
        <begin position="495"/>
        <end position="514"/>
    </location>
</feature>
<feature type="coiled-coil region" evidence="1">
    <location>
        <begin position="577"/>
        <end position="607"/>
    </location>
</feature>
<dbReference type="PANTHER" id="PTHR24102:SF18">
    <property type="entry name" value="PHD FINGER PROTEIN 21B"/>
    <property type="match status" value="1"/>
</dbReference>
<evidence type="ECO:0000256" key="1">
    <source>
        <dbReference type="SAM" id="Coils"/>
    </source>
</evidence>
<evidence type="ECO:0000313" key="3">
    <source>
        <dbReference type="Proteomes" id="UP000515131"/>
    </source>
</evidence>
<evidence type="ECO:0000256" key="2">
    <source>
        <dbReference type="SAM" id="MobiDB-lite"/>
    </source>
</evidence>
<feature type="compositionally biased region" description="Polar residues" evidence="2">
    <location>
        <begin position="357"/>
        <end position="373"/>
    </location>
</feature>
<dbReference type="GeneID" id="112863409"/>
<keyword evidence="3" id="KW-1185">Reference proteome</keyword>
<dbReference type="RefSeq" id="XP_025782302.1">
    <property type="nucleotide sequence ID" value="XM_025926517.1"/>
</dbReference>
<dbReference type="Proteomes" id="UP000515131">
    <property type="component" value="Unplaced"/>
</dbReference>
<proteinExistence type="predicted"/>
<feature type="region of interest" description="Disordered" evidence="2">
    <location>
        <begin position="438"/>
        <end position="477"/>
    </location>
</feature>
<gene>
    <name evidence="4" type="primary">PHF21B</name>
</gene>
<feature type="compositionally biased region" description="Basic and acidic residues" evidence="2">
    <location>
        <begin position="465"/>
        <end position="477"/>
    </location>
</feature>
<feature type="region of interest" description="Disordered" evidence="2">
    <location>
        <begin position="192"/>
        <end position="235"/>
    </location>
</feature>
<dbReference type="PANTHER" id="PTHR24102">
    <property type="entry name" value="PHD FINGER PROTEIN"/>
    <property type="match status" value="1"/>
</dbReference>
<accession>A0A6P6I2N8</accession>
<sequence length="678" mass="71499">MSPDVSYVCPLLPAVDLVSTSGPQPWRRQYWVGRPHLGLAGACQLQGAVPVVGEAPGPRGKEAPTGLPLPLLSQVLSGESQAALCPPLRAALSGDHLPAPGGEQDAQGRAGRSGLHTEAPFLPCYTIQEPTVADGSPSPTGHGHALGSGGRWGPFLLSACKALAGGPCGRRRHTPARGRSPDAVGALTVRAGPTAPAASDPPAPRAAGSVPVADEGTGPRELGDPTQLLSEPGCPRDSADAGQMCWACICPEVVRPQDLPVSSRLCRNPCSQGATQLRSLMTPGAVGQLLSVTTTSRSGPSPRRREECLIGALVRPKTLIPDSLPVTPGRDRPPKQPPTFQKATVVSVKNPSPALPTANNTVSHVPTPSSQPQALAESSAITSPLSGAGVAYAIISTAPNNATAIAPSTAVSVVSDSVMVQPLLISADKKVIIIQPQVQTQPESTAEPRPPTEEPSQGAQATKKKKEDRPPSQENPEKIAFMVALGLVTTEHLEEIQSKRQERKRRSTANPAYSGLLETERKRLASNYLNSPLFVTARANEDPCWKALKKDGGVPWSGMLAIVHSYVTHKTVKVEEKQKLLQRGSELQSELRQLEECDRRLASAVKKCLELKTSLLARQRGTQTSLDRLRALLRLIQGEQVLQVAMTTTGPAPLLAGPWTKPSAAAMHPALQQPQGHN</sequence>
<organism evidence="3 4">
    <name type="scientific">Puma concolor</name>
    <name type="common">Mountain lion</name>
    <name type="synonym">Felis concolor</name>
    <dbReference type="NCBI Taxonomy" id="9696"/>
    <lineage>
        <taxon>Eukaryota</taxon>
        <taxon>Metazoa</taxon>
        <taxon>Chordata</taxon>
        <taxon>Craniata</taxon>
        <taxon>Vertebrata</taxon>
        <taxon>Euteleostomi</taxon>
        <taxon>Mammalia</taxon>
        <taxon>Eutheria</taxon>
        <taxon>Laurasiatheria</taxon>
        <taxon>Carnivora</taxon>
        <taxon>Feliformia</taxon>
        <taxon>Felidae</taxon>
        <taxon>Felinae</taxon>
        <taxon>Puma</taxon>
    </lineage>
</organism>
<dbReference type="AlphaFoldDB" id="A0A6P6I2N8"/>
<keyword evidence="1" id="KW-0175">Coiled coil</keyword>
<dbReference type="KEGG" id="pcoo:112863409"/>
<protein>
    <submittedName>
        <fullName evidence="4">PHD finger protein 21B</fullName>
    </submittedName>
</protein>
<feature type="region of interest" description="Disordered" evidence="2">
    <location>
        <begin position="354"/>
        <end position="378"/>
    </location>
</feature>
<name>A0A6P6I2N8_PUMCO</name>